<name>A0A0F8WF45_9ZZZZ</name>
<gene>
    <name evidence="3" type="ORF">LCGC14_3074550</name>
</gene>
<dbReference type="InterPro" id="IPR045569">
    <property type="entry name" value="Metalloprtase-TldD/E_C"/>
</dbReference>
<dbReference type="SUPFAM" id="SSF111283">
    <property type="entry name" value="Putative modulator of DNA gyrase, PmbA/TldD"/>
    <property type="match status" value="1"/>
</dbReference>
<comment type="similarity">
    <text evidence="1">Belongs to the peptidase U62 family.</text>
</comment>
<evidence type="ECO:0000256" key="1">
    <source>
        <dbReference type="ARBA" id="ARBA00005836"/>
    </source>
</evidence>
<accession>A0A0F8WF45</accession>
<feature type="domain" description="Metalloprotease TldD/E C-terminal" evidence="2">
    <location>
        <begin position="20"/>
        <end position="260"/>
    </location>
</feature>
<dbReference type="GO" id="GO:0006508">
    <property type="term" value="P:proteolysis"/>
    <property type="evidence" value="ECO:0007669"/>
    <property type="project" value="InterPro"/>
</dbReference>
<dbReference type="PANTHER" id="PTHR30624:SF0">
    <property type="entry name" value="METALLOPROTEASE SLR0863"/>
    <property type="match status" value="1"/>
</dbReference>
<dbReference type="AlphaFoldDB" id="A0A0F8WF45"/>
<organism evidence="3">
    <name type="scientific">marine sediment metagenome</name>
    <dbReference type="NCBI Taxonomy" id="412755"/>
    <lineage>
        <taxon>unclassified sequences</taxon>
        <taxon>metagenomes</taxon>
        <taxon>ecological metagenomes</taxon>
    </lineage>
</organism>
<dbReference type="InterPro" id="IPR036059">
    <property type="entry name" value="TldD/PmbA_sf"/>
</dbReference>
<dbReference type="Pfam" id="PF19289">
    <property type="entry name" value="PmbA_TldD_3rd"/>
    <property type="match status" value="1"/>
</dbReference>
<reference evidence="3" key="1">
    <citation type="journal article" date="2015" name="Nature">
        <title>Complex archaea that bridge the gap between prokaryotes and eukaryotes.</title>
        <authorList>
            <person name="Spang A."/>
            <person name="Saw J.H."/>
            <person name="Jorgensen S.L."/>
            <person name="Zaremba-Niedzwiedzka K."/>
            <person name="Martijn J."/>
            <person name="Lind A.E."/>
            <person name="van Eijk R."/>
            <person name="Schleper C."/>
            <person name="Guy L."/>
            <person name="Ettema T.J."/>
        </authorList>
    </citation>
    <scope>NUCLEOTIDE SEQUENCE</scope>
</reference>
<evidence type="ECO:0000313" key="3">
    <source>
        <dbReference type="EMBL" id="KKK55437.1"/>
    </source>
</evidence>
<dbReference type="EMBL" id="LAZR01065492">
    <property type="protein sequence ID" value="KKK55437.1"/>
    <property type="molecule type" value="Genomic_DNA"/>
</dbReference>
<proteinExistence type="inferred from homology"/>
<dbReference type="GO" id="GO:0008237">
    <property type="term" value="F:metallopeptidase activity"/>
    <property type="evidence" value="ECO:0007669"/>
    <property type="project" value="InterPro"/>
</dbReference>
<comment type="caution">
    <text evidence="3">The sequence shown here is derived from an EMBL/GenBank/DDBJ whole genome shotgun (WGS) entry which is preliminary data.</text>
</comment>
<evidence type="ECO:0000259" key="2">
    <source>
        <dbReference type="Pfam" id="PF19289"/>
    </source>
</evidence>
<dbReference type="PANTHER" id="PTHR30624">
    <property type="entry name" value="UNCHARACTERIZED PROTEIN TLDD AND PMBA"/>
    <property type="match status" value="1"/>
</dbReference>
<dbReference type="GO" id="GO:0005829">
    <property type="term" value="C:cytosol"/>
    <property type="evidence" value="ECO:0007669"/>
    <property type="project" value="TreeGrafter"/>
</dbReference>
<feature type="non-terminal residue" evidence="3">
    <location>
        <position position="1"/>
    </location>
</feature>
<dbReference type="InterPro" id="IPR051463">
    <property type="entry name" value="Peptidase_U62_metallo"/>
</dbReference>
<sequence>SKKTAKEAVDLLYAKSPIGGKFIVIMDPKLTGTFIHEAFGHACEADLVLNRESILEEKIGKKIAMDEIEIIDNPIMGQGRKFKLSYDLYGCYFIDDEGTPSQETIIVENGILRNYLHSIETSSRMGVLPNGHGRAHSCCKKPQVRMGFTHLMPRDWELEEIIEDTKNGILCEGVKYGYTDSTTGNFQFKCKFSYKIDHGEKKNLMRGVSLSGMALEVLNKIISIGKTMDYSDGVCGKGGQTVRVCNGGPYIRVKDIIVGGLN</sequence>
<protein>
    <recommendedName>
        <fullName evidence="2">Metalloprotease TldD/E C-terminal domain-containing protein</fullName>
    </recommendedName>
</protein>